<comment type="function">
    <text evidence="5">Modulates RecA activity.</text>
</comment>
<dbReference type="EMBL" id="CP137080">
    <property type="protein sequence ID" value="WOQ70331.1"/>
    <property type="molecule type" value="Genomic_DNA"/>
</dbReference>
<reference evidence="8 9" key="1">
    <citation type="submission" date="2023-10" db="EMBL/GenBank/DDBJ databases">
        <title>Y20.</title>
        <authorList>
            <person name="Zhang G."/>
            <person name="Ding Y."/>
        </authorList>
    </citation>
    <scope>NUCLEOTIDE SEQUENCE [LARGE SCALE GENOMIC DNA]</scope>
    <source>
        <strain evidence="8 9">Y20</strain>
    </source>
</reference>
<dbReference type="KEGG" id="mliy:RYJ27_03725"/>
<dbReference type="InterPro" id="IPR036388">
    <property type="entry name" value="WH-like_DNA-bd_sf"/>
</dbReference>
<gene>
    <name evidence="5" type="primary">recX</name>
    <name evidence="8" type="ORF">RYJ27_03725</name>
</gene>
<evidence type="ECO:0000256" key="5">
    <source>
        <dbReference type="HAMAP-Rule" id="MF_01114"/>
    </source>
</evidence>
<dbReference type="RefSeq" id="WP_330171412.1">
    <property type="nucleotide sequence ID" value="NZ_CP137080.1"/>
</dbReference>
<dbReference type="Proteomes" id="UP001329313">
    <property type="component" value="Chromosome"/>
</dbReference>
<feature type="compositionally biased region" description="Basic and acidic residues" evidence="6">
    <location>
        <begin position="41"/>
        <end position="50"/>
    </location>
</feature>
<dbReference type="InterPro" id="IPR053924">
    <property type="entry name" value="RecX_HTH_2nd"/>
</dbReference>
<evidence type="ECO:0000256" key="6">
    <source>
        <dbReference type="SAM" id="MobiDB-lite"/>
    </source>
</evidence>
<accession>A0AAU0MJK3</accession>
<dbReference type="PANTHER" id="PTHR33602">
    <property type="entry name" value="REGULATORY PROTEIN RECX FAMILY PROTEIN"/>
    <property type="match status" value="1"/>
</dbReference>
<evidence type="ECO:0000313" key="9">
    <source>
        <dbReference type="Proteomes" id="UP001329313"/>
    </source>
</evidence>
<dbReference type="HAMAP" id="MF_01114">
    <property type="entry name" value="RecX"/>
    <property type="match status" value="1"/>
</dbReference>
<sequence length="237" mass="25581">MAVRFSDGGGESLAPVLPLFPRAVRPSGEEPGRPGSGSTAWHEEECHPDAHAAPVTPAWPAWNAVSDEETPVPAAERIDAAEQLLLKRLRGRQLSVEEARSLLMERELDADEAEGIVGDFERRGYLDDARLADQLVHGALSRKAQGARAIAQALTARGISREVVDAVMADLPDDEAERALEFARQKVRAMRSLERDAALRRLHGQLARRGFGGPVAMTAARTALDEAGIGASGPRFR</sequence>
<dbReference type="GO" id="GO:0006282">
    <property type="term" value="P:regulation of DNA repair"/>
    <property type="evidence" value="ECO:0007669"/>
    <property type="project" value="UniProtKB-UniRule"/>
</dbReference>
<proteinExistence type="inferred from homology"/>
<comment type="similarity">
    <text evidence="2 5">Belongs to the RecX family.</text>
</comment>
<dbReference type="AlphaFoldDB" id="A0AAU0MJK3"/>
<dbReference type="Gene3D" id="1.10.10.10">
    <property type="entry name" value="Winged helix-like DNA-binding domain superfamily/Winged helix DNA-binding domain"/>
    <property type="match status" value="1"/>
</dbReference>
<feature type="region of interest" description="Disordered" evidence="6">
    <location>
        <begin position="1"/>
        <end position="55"/>
    </location>
</feature>
<evidence type="ECO:0000259" key="7">
    <source>
        <dbReference type="Pfam" id="PF02631"/>
    </source>
</evidence>
<evidence type="ECO:0000256" key="1">
    <source>
        <dbReference type="ARBA" id="ARBA00004496"/>
    </source>
</evidence>
<evidence type="ECO:0000256" key="4">
    <source>
        <dbReference type="ARBA" id="ARBA00022490"/>
    </source>
</evidence>
<evidence type="ECO:0000313" key="8">
    <source>
        <dbReference type="EMBL" id="WOQ70331.1"/>
    </source>
</evidence>
<evidence type="ECO:0000256" key="3">
    <source>
        <dbReference type="ARBA" id="ARBA00018111"/>
    </source>
</evidence>
<keyword evidence="4 5" id="KW-0963">Cytoplasm</keyword>
<feature type="domain" description="RecX second three-helical" evidence="7">
    <location>
        <begin position="127"/>
        <end position="168"/>
    </location>
</feature>
<protein>
    <recommendedName>
        <fullName evidence="3 5">Regulatory protein RecX</fullName>
    </recommendedName>
</protein>
<keyword evidence="9" id="KW-1185">Reference proteome</keyword>
<dbReference type="InterPro" id="IPR003783">
    <property type="entry name" value="Regulatory_RecX"/>
</dbReference>
<name>A0AAU0MJK3_9MICO</name>
<dbReference type="GO" id="GO:0005737">
    <property type="term" value="C:cytoplasm"/>
    <property type="evidence" value="ECO:0007669"/>
    <property type="project" value="UniProtKB-SubCell"/>
</dbReference>
<comment type="subcellular location">
    <subcellularLocation>
        <location evidence="1 5">Cytoplasm</location>
    </subcellularLocation>
</comment>
<evidence type="ECO:0000256" key="2">
    <source>
        <dbReference type="ARBA" id="ARBA00009695"/>
    </source>
</evidence>
<organism evidence="8 9">
    <name type="scientific">Microbacterium limosum</name>
    <dbReference type="NCBI Taxonomy" id="3079935"/>
    <lineage>
        <taxon>Bacteria</taxon>
        <taxon>Bacillati</taxon>
        <taxon>Actinomycetota</taxon>
        <taxon>Actinomycetes</taxon>
        <taxon>Micrococcales</taxon>
        <taxon>Microbacteriaceae</taxon>
        <taxon>Microbacterium</taxon>
    </lineage>
</organism>
<dbReference type="Pfam" id="PF02631">
    <property type="entry name" value="RecX_HTH2"/>
    <property type="match status" value="1"/>
</dbReference>
<dbReference type="PANTHER" id="PTHR33602:SF1">
    <property type="entry name" value="REGULATORY PROTEIN RECX FAMILY PROTEIN"/>
    <property type="match status" value="1"/>
</dbReference>